<dbReference type="GO" id="GO:0005743">
    <property type="term" value="C:mitochondrial inner membrane"/>
    <property type="evidence" value="ECO:0007669"/>
    <property type="project" value="TreeGrafter"/>
</dbReference>
<evidence type="ECO:0000256" key="10">
    <source>
        <dbReference type="SAM" id="MobiDB-lite"/>
    </source>
</evidence>
<feature type="region of interest" description="Disordered" evidence="10">
    <location>
        <begin position="723"/>
        <end position="749"/>
    </location>
</feature>
<keyword evidence="8" id="KW-0472">Membrane</keyword>
<keyword evidence="7" id="KW-0496">Mitochondrion</keyword>
<dbReference type="PANTHER" id="PTHR11153:SF37">
    <property type="entry name" value="SIDOREFLEXIN"/>
    <property type="match status" value="1"/>
</dbReference>
<dbReference type="AlphaFoldDB" id="A0A3R7H238"/>
<organism evidence="14 15">
    <name type="scientific">Phytophthora kernoviae</name>
    <dbReference type="NCBI Taxonomy" id="325452"/>
    <lineage>
        <taxon>Eukaryota</taxon>
        <taxon>Sar</taxon>
        <taxon>Stramenopiles</taxon>
        <taxon>Oomycota</taxon>
        <taxon>Peronosporomycetes</taxon>
        <taxon>Peronosporales</taxon>
        <taxon>Peronosporaceae</taxon>
        <taxon>Phytophthora</taxon>
    </lineage>
</organism>
<comment type="similarity">
    <text evidence="2">Belongs to the sideroflexin family.</text>
</comment>
<feature type="compositionally biased region" description="Polar residues" evidence="10">
    <location>
        <begin position="727"/>
        <end position="737"/>
    </location>
</feature>
<evidence type="ECO:0000256" key="3">
    <source>
        <dbReference type="ARBA" id="ARBA00022448"/>
    </source>
</evidence>
<evidence type="ECO:0000256" key="9">
    <source>
        <dbReference type="SAM" id="Coils"/>
    </source>
</evidence>
<keyword evidence="4" id="KW-0812">Transmembrane</keyword>
<keyword evidence="3" id="KW-0813">Transport</keyword>
<dbReference type="Proteomes" id="UP000792063">
    <property type="component" value="Unassembled WGS sequence"/>
</dbReference>
<reference evidence="11" key="1">
    <citation type="journal article" date="2015" name="Genom Data">
        <title>Genome sequences of six Phytophthora species associated with forests in New Zealand.</title>
        <authorList>
            <person name="Studholme D.J."/>
            <person name="McDougal R.L."/>
            <person name="Sambles C."/>
            <person name="Hansen E."/>
            <person name="Hardy G."/>
            <person name="Grant M."/>
            <person name="Ganley R.J."/>
            <person name="Williams N.M."/>
        </authorList>
    </citation>
    <scope>NUCLEOTIDE SEQUENCE</scope>
    <source>
        <strain evidence="11">NZFS 2646</strain>
        <strain evidence="12">NZFS 3630</strain>
    </source>
</reference>
<evidence type="ECO:0000256" key="6">
    <source>
        <dbReference type="ARBA" id="ARBA00022989"/>
    </source>
</evidence>
<evidence type="ECO:0000256" key="2">
    <source>
        <dbReference type="ARBA" id="ARBA00005974"/>
    </source>
</evidence>
<dbReference type="InterPro" id="IPR004686">
    <property type="entry name" value="Mtc"/>
</dbReference>
<dbReference type="EMBL" id="JPWV03000392">
    <property type="protein sequence ID" value="KAG2512961.1"/>
    <property type="molecule type" value="Genomic_DNA"/>
</dbReference>
<dbReference type="GO" id="GO:0006865">
    <property type="term" value="P:amino acid transport"/>
    <property type="evidence" value="ECO:0007669"/>
    <property type="project" value="UniProtKB-KW"/>
</dbReference>
<feature type="compositionally biased region" description="Basic and acidic residues" evidence="10">
    <location>
        <begin position="802"/>
        <end position="815"/>
    </location>
</feature>
<sequence length="869" mass="98446">MEGEKDVMAAAMSSPETHIKLADPNEDTYWGRVHKTFCMLDFRTAFTTERELAEAQELLAAHRRGESVDPIKLEHAKYVTLAIVHPDTGKPVFTPLRASMIVPMNMIMDGAMLLANSTKTTVFAQWLNQTYNALHYYANRNASNEDTAQQRAVAYVGATASSVGASLGIRRVAKQMTNAKWAPVVARMGPFAAVAAADLLNMAVMRQSEYLHGVHVYDENGDHVGKSRRCGALAVASCATGRIFAAAPILLLPPLILSRVDKHSTLFTRPKTRWLRVPALLGLVGCAIQFSVPLTFGLFRQTAQLDNKYLEPELQHAKRKQDGQPSGTSAIFAPDMEGEKPSDPDIDGDAAAELFNRQVDQQKLVAMAARVTQLQDEDAELRARHDKREQETHEFVAYFQKEIQTRDKQLTKLGEELAAARLSHALALEQMQQARDTERQHFIQQATAKEEASTEQIFYLREELHQLELFREMKDSVATKLKDLETQLTLEREQARDTAGALERKFLEEKARLQKEHEKKIELVKQQAKEDARNGLDADTRKIVTDNKRMGEELRFQLQMTEELQREKQQFEARAKTLNIELQLQVQKEAEFAKQAQRQSRELTQLRASLRETEHKLGAGLAAASWDAHAHITRHEREREELTLDVEGLRKLLSLKNRELRNLRRLAQAILSQRTDVEQFFLDSLEHVKREIERERKEKRERDLENYHRDVNCAQGIKHSLRFPKLTSPTSPVTANSRKGLVPPTSPQHFTEKVDLRQLSWEDRERVLRLVFSKINHSQSFVNVESDAPPEVSETPPKQSRRHNEPSPNQREKQRSTAVYFATEPTNTGEGGRNTAGSNTGGDEMLSMSLSGMPLVPRVPTRSSIAKGK</sequence>
<keyword evidence="6" id="KW-1133">Transmembrane helix</keyword>
<dbReference type="Proteomes" id="UP000785171">
    <property type="component" value="Unassembled WGS sequence"/>
</dbReference>
<feature type="coiled-coil region" evidence="9">
    <location>
        <begin position="554"/>
        <end position="705"/>
    </location>
</feature>
<dbReference type="Proteomes" id="UP000285883">
    <property type="component" value="Unassembled WGS sequence"/>
</dbReference>
<evidence type="ECO:0000256" key="8">
    <source>
        <dbReference type="ARBA" id="ARBA00023136"/>
    </source>
</evidence>
<evidence type="ECO:0000313" key="13">
    <source>
        <dbReference type="EMBL" id="RLN14302.1"/>
    </source>
</evidence>
<comment type="caution">
    <text evidence="14">The sequence shown here is derived from an EMBL/GenBank/DDBJ whole genome shotgun (WGS) entry which is preliminary data.</text>
</comment>
<evidence type="ECO:0000313" key="15">
    <source>
        <dbReference type="Proteomes" id="UP000285624"/>
    </source>
</evidence>
<dbReference type="GO" id="GO:1990542">
    <property type="term" value="P:mitochondrial transmembrane transport"/>
    <property type="evidence" value="ECO:0007669"/>
    <property type="project" value="TreeGrafter"/>
</dbReference>
<keyword evidence="15" id="KW-1185">Reference proteome</keyword>
<evidence type="ECO:0000313" key="14">
    <source>
        <dbReference type="EMBL" id="RLN82483.1"/>
    </source>
</evidence>
<feature type="region of interest" description="Disordered" evidence="10">
    <location>
        <begin position="782"/>
        <end position="869"/>
    </location>
</feature>
<reference evidence="15 16" key="2">
    <citation type="submission" date="2018-07" db="EMBL/GenBank/DDBJ databases">
        <title>Genome sequencing of oomycete isolates from Chile give support for New Zealand origin for Phytophthora kernoviae and make available the first Nothophytophthora sp. genome.</title>
        <authorList>
            <person name="Studholme D.J."/>
            <person name="Sanfuentes E."/>
            <person name="Panda P."/>
            <person name="Hill R."/>
            <person name="Sambles C."/>
            <person name="Grant M."/>
            <person name="Williams N.M."/>
            <person name="Mcdougal R.L."/>
        </authorList>
    </citation>
    <scope>NUCLEOTIDE SEQUENCE [LARGE SCALE GENOMIC DNA]</scope>
    <source>
        <strain evidence="13">Chile2</strain>
        <strain evidence="14">Chile4</strain>
    </source>
</reference>
<comment type="subcellular location">
    <subcellularLocation>
        <location evidence="1">Mitochondrion membrane</location>
        <topology evidence="1">Multi-pass membrane protein</topology>
    </subcellularLocation>
</comment>
<keyword evidence="9" id="KW-0175">Coiled coil</keyword>
<feature type="coiled-coil region" evidence="9">
    <location>
        <begin position="467"/>
        <end position="530"/>
    </location>
</feature>
<evidence type="ECO:0000313" key="11">
    <source>
        <dbReference type="EMBL" id="KAG2512961.1"/>
    </source>
</evidence>
<reference evidence="11" key="3">
    <citation type="submission" date="2020-06" db="EMBL/GenBank/DDBJ databases">
        <authorList>
            <person name="Studholme D.J."/>
        </authorList>
    </citation>
    <scope>NUCLEOTIDE SEQUENCE</scope>
    <source>
        <strain evidence="11">NZFS 2646</strain>
        <strain evidence="12">NZFS 3630</strain>
    </source>
</reference>
<name>A0A3R7H238_9STRA</name>
<evidence type="ECO:0000313" key="12">
    <source>
        <dbReference type="EMBL" id="KAG2516787.1"/>
    </source>
</evidence>
<dbReference type="PANTHER" id="PTHR11153">
    <property type="entry name" value="SIDEROFLEXIN"/>
    <property type="match status" value="1"/>
</dbReference>
<protein>
    <submittedName>
        <fullName evidence="14">Uncharacterized protein</fullName>
    </submittedName>
</protein>
<evidence type="ECO:0000256" key="4">
    <source>
        <dbReference type="ARBA" id="ARBA00022692"/>
    </source>
</evidence>
<evidence type="ECO:0000256" key="1">
    <source>
        <dbReference type="ARBA" id="ARBA00004225"/>
    </source>
</evidence>
<dbReference type="Pfam" id="PF03820">
    <property type="entry name" value="SFXNs"/>
    <property type="match status" value="1"/>
</dbReference>
<dbReference type="EMBL" id="MAYM02001628">
    <property type="protein sequence ID" value="RLN14302.1"/>
    <property type="molecule type" value="Genomic_DNA"/>
</dbReference>
<proteinExistence type="inferred from homology"/>
<accession>A0A3R7H238</accession>
<feature type="region of interest" description="Disordered" evidence="10">
    <location>
        <begin position="315"/>
        <end position="343"/>
    </location>
</feature>
<evidence type="ECO:0000256" key="7">
    <source>
        <dbReference type="ARBA" id="ARBA00023128"/>
    </source>
</evidence>
<keyword evidence="5" id="KW-0029">Amino-acid transport</keyword>
<dbReference type="GO" id="GO:0015075">
    <property type="term" value="F:monoatomic ion transmembrane transporter activity"/>
    <property type="evidence" value="ECO:0007669"/>
    <property type="project" value="InterPro"/>
</dbReference>
<evidence type="ECO:0000313" key="16">
    <source>
        <dbReference type="Proteomes" id="UP000285883"/>
    </source>
</evidence>
<evidence type="ECO:0000256" key="5">
    <source>
        <dbReference type="ARBA" id="ARBA00022970"/>
    </source>
</evidence>
<dbReference type="EMBL" id="MBDN02000052">
    <property type="protein sequence ID" value="RLN82483.1"/>
    <property type="molecule type" value="Genomic_DNA"/>
</dbReference>
<dbReference type="Proteomes" id="UP000285624">
    <property type="component" value="Unassembled WGS sequence"/>
</dbReference>
<gene>
    <name evidence="13" type="ORF">BBI17_002764</name>
    <name evidence="14" type="ORF">BBO99_00002850</name>
    <name evidence="11" type="ORF">JM16_007991</name>
    <name evidence="12" type="ORF">JM18_007909</name>
</gene>
<dbReference type="STRING" id="325452.A0A3R7H238"/>
<dbReference type="EMBL" id="JPWU03000402">
    <property type="protein sequence ID" value="KAG2516787.1"/>
    <property type="molecule type" value="Genomic_DNA"/>
</dbReference>